<dbReference type="PANTHER" id="PTHR22916:SF3">
    <property type="entry name" value="UDP-GLCNAC:BETAGAL BETA-1,3-N-ACETYLGLUCOSAMINYLTRANSFERASE-LIKE PROTEIN 1"/>
    <property type="match status" value="1"/>
</dbReference>
<dbReference type="Gene3D" id="3.40.50.12580">
    <property type="match status" value="1"/>
</dbReference>
<evidence type="ECO:0000313" key="9">
    <source>
        <dbReference type="Proteomes" id="UP001501842"/>
    </source>
</evidence>
<evidence type="ECO:0000256" key="6">
    <source>
        <dbReference type="ARBA" id="ARBA00023136"/>
    </source>
</evidence>
<dbReference type="InterPro" id="IPR043149">
    <property type="entry name" value="TagF_N"/>
</dbReference>
<dbReference type="Pfam" id="PF00535">
    <property type="entry name" value="Glycos_transf_2"/>
    <property type="match status" value="1"/>
</dbReference>
<evidence type="ECO:0000256" key="1">
    <source>
        <dbReference type="ARBA" id="ARBA00004202"/>
    </source>
</evidence>
<dbReference type="EMBL" id="BAAATZ010000001">
    <property type="protein sequence ID" value="GAA2718389.1"/>
    <property type="molecule type" value="Genomic_DNA"/>
</dbReference>
<evidence type="ECO:0000256" key="2">
    <source>
        <dbReference type="ARBA" id="ARBA00010488"/>
    </source>
</evidence>
<protein>
    <recommendedName>
        <fullName evidence="7">Glycosyltransferase 2-like domain-containing protein</fullName>
    </recommendedName>
</protein>
<proteinExistence type="inferred from homology"/>
<keyword evidence="4" id="KW-0808">Transferase</keyword>
<dbReference type="InterPro" id="IPR029044">
    <property type="entry name" value="Nucleotide-diphossugar_trans"/>
</dbReference>
<comment type="subcellular location">
    <subcellularLocation>
        <location evidence="1">Cell membrane</location>
        <topology evidence="1">Peripheral membrane protein</topology>
    </subcellularLocation>
</comment>
<gene>
    <name evidence="8" type="ORF">GCM10010439_01220</name>
</gene>
<keyword evidence="6" id="KW-0472">Membrane</keyword>
<dbReference type="CDD" id="cd00761">
    <property type="entry name" value="Glyco_tranf_GTA_type"/>
    <property type="match status" value="1"/>
</dbReference>
<comment type="caution">
    <text evidence="8">The sequence shown here is derived from an EMBL/GenBank/DDBJ whole genome shotgun (WGS) entry which is preliminary data.</text>
</comment>
<keyword evidence="5" id="KW-0777">Teichoic acid biosynthesis</keyword>
<evidence type="ECO:0000256" key="5">
    <source>
        <dbReference type="ARBA" id="ARBA00022944"/>
    </source>
</evidence>
<evidence type="ECO:0000259" key="7">
    <source>
        <dbReference type="Pfam" id="PF00535"/>
    </source>
</evidence>
<evidence type="ECO:0000256" key="4">
    <source>
        <dbReference type="ARBA" id="ARBA00022679"/>
    </source>
</evidence>
<dbReference type="SUPFAM" id="SSF53756">
    <property type="entry name" value="UDP-Glycosyltransferase/glycogen phosphorylase"/>
    <property type="match status" value="1"/>
</dbReference>
<keyword evidence="3" id="KW-1003">Cell membrane</keyword>
<comment type="similarity">
    <text evidence="2">Belongs to the CDP-glycerol glycerophosphotransferase family.</text>
</comment>
<sequence length="1126" mass="124238">MHLRSGASSPLLSVIVPFHDLSEYLPECLRSLAAQSYPKLEVVMVDDGSTDDGAVAAKATAARDPRFRLIQQENSGPGPARNTGVAHATGRYLAFADGDDVVPPDAYRLLVQTLERTGSDFAAGNVLRMSEGRTWQSSLHRDIFTEPRERTRASLHPLLVRDRTPWNKVFRRSFWDDHGFTFPAGLYEDPPVVLTAHAVARSVDVLSETVYHWRRRPGSITEERHEAANLLQRLRSAECVRQELAVRAPELIGAYDLHVLLGIELRVVFSTLAEAGGAAASGAAETMDEALELATRLAAELGPETAGHMTAFQRLRLHLLREGRREDLGELLRFAKAGGHRSVPVVREDRHWHARYPFSDSAPHGLCDVTRELEAVARLDSAGWTDDGVLELEGHAYIKWLESESSRIRLWLRPSGRIGRIRVPLERVDRPDVTAGSGQALVNHDASGFRARIPASSLRTLGRLRPSDWRFEVEVTCQGVRLRSTPAPPRSSLQKWPTATRVERLNAVLRVEAAEEDGEYVLRVRPQEATLLAHRVEGGRLVLEGTLARTPLGPLQMVLARKDAKVRVTAETNGLRFRAEVPTSELAGPAVLSPGAWEVRLGGFRVQAACPDETYPVPGGELAVSRTRHGVLRLFARRPKPVVRSISWTDDERLEVAGSYLGAVRPSELVLRHRRSGEEHRIPLEWREAAFTAALRPRSMPRPFGDVALGGGRWTLHLDGQAVFVSRDALRGLPGPRVSGWHEYAFAVYRMDALELQAKAGPHGCERGRYARESLRRTVYRERRSQPVRDLALFDAYKGREYSCNPRGLFEELRRRDLGVECVWVTADGAFPAPEGARIVLAGSREHFEALAGARYVFGNFVQEPWYVKTPGQTYVQGWHGVPCGVPEGDGLEAPLRRLAGPSWREHDVPQWDLVLAQNSCSERLFREVFGHGGEILTVGHPRTDPLHRLEAPAAAAGIRRALDIPEDKRVVLYVPACRSDPRKRAAAPDLPPAPDLARLSATLGEGHVILSRAPHSVGPRPRAASVLDVTAWPDPIALCPAADVLVTDHFPTLVDFAGTGRPAILLSADGGAPAPGPVVAGTGELIEALTRPEPPGDRHRAFVERHCPHDDGWAASRVLDHLNLR</sequence>
<name>A0ABP6G7A9_9ACTN</name>
<dbReference type="Proteomes" id="UP001501842">
    <property type="component" value="Unassembled WGS sequence"/>
</dbReference>
<keyword evidence="9" id="KW-1185">Reference proteome</keyword>
<reference evidence="9" key="1">
    <citation type="journal article" date="2019" name="Int. J. Syst. Evol. Microbiol.">
        <title>The Global Catalogue of Microorganisms (GCM) 10K type strain sequencing project: providing services to taxonomists for standard genome sequencing and annotation.</title>
        <authorList>
            <consortium name="The Broad Institute Genomics Platform"/>
            <consortium name="The Broad Institute Genome Sequencing Center for Infectious Disease"/>
            <person name="Wu L."/>
            <person name="Ma J."/>
        </authorList>
    </citation>
    <scope>NUCLEOTIDE SEQUENCE [LARGE SCALE GENOMIC DNA]</scope>
    <source>
        <strain evidence="9">JCM 8201</strain>
    </source>
</reference>
<dbReference type="InterPro" id="IPR043148">
    <property type="entry name" value="TagF_C"/>
</dbReference>
<dbReference type="SUPFAM" id="SSF53448">
    <property type="entry name" value="Nucleotide-diphospho-sugar transferases"/>
    <property type="match status" value="1"/>
</dbReference>
<dbReference type="PANTHER" id="PTHR22916">
    <property type="entry name" value="GLYCOSYLTRANSFERASE"/>
    <property type="match status" value="1"/>
</dbReference>
<dbReference type="InterPro" id="IPR007554">
    <property type="entry name" value="Glycerophosphate_synth"/>
</dbReference>
<organism evidence="8 9">
    <name type="scientific">Actinocorallia aurantiaca</name>
    <dbReference type="NCBI Taxonomy" id="46204"/>
    <lineage>
        <taxon>Bacteria</taxon>
        <taxon>Bacillati</taxon>
        <taxon>Actinomycetota</taxon>
        <taxon>Actinomycetes</taxon>
        <taxon>Streptosporangiales</taxon>
        <taxon>Thermomonosporaceae</taxon>
        <taxon>Actinocorallia</taxon>
    </lineage>
</organism>
<evidence type="ECO:0000313" key="8">
    <source>
        <dbReference type="EMBL" id="GAA2718389.1"/>
    </source>
</evidence>
<dbReference type="Gene3D" id="3.90.550.10">
    <property type="entry name" value="Spore Coat Polysaccharide Biosynthesis Protein SpsA, Chain A"/>
    <property type="match status" value="1"/>
</dbReference>
<dbReference type="InterPro" id="IPR001173">
    <property type="entry name" value="Glyco_trans_2-like"/>
</dbReference>
<feature type="domain" description="Glycosyltransferase 2-like" evidence="7">
    <location>
        <begin position="13"/>
        <end position="175"/>
    </location>
</feature>
<dbReference type="Gene3D" id="3.40.50.11820">
    <property type="match status" value="1"/>
</dbReference>
<accession>A0ABP6G7A9</accession>
<dbReference type="Pfam" id="PF04464">
    <property type="entry name" value="Glyphos_transf"/>
    <property type="match status" value="1"/>
</dbReference>
<evidence type="ECO:0000256" key="3">
    <source>
        <dbReference type="ARBA" id="ARBA00022475"/>
    </source>
</evidence>
<dbReference type="RefSeq" id="WP_344448045.1">
    <property type="nucleotide sequence ID" value="NZ_BAAATZ010000001.1"/>
</dbReference>